<comment type="caution">
    <text evidence="9">The sequence shown here is derived from an EMBL/GenBank/DDBJ whole genome shotgun (WGS) entry which is preliminary data.</text>
</comment>
<organism evidence="9 10">
    <name type="scientific">Mongoliibacter ruber</name>
    <dbReference type="NCBI Taxonomy" id="1750599"/>
    <lineage>
        <taxon>Bacteria</taxon>
        <taxon>Pseudomonadati</taxon>
        <taxon>Bacteroidota</taxon>
        <taxon>Cytophagia</taxon>
        <taxon>Cytophagales</taxon>
        <taxon>Cyclobacteriaceae</taxon>
        <taxon>Mongoliibacter</taxon>
    </lineage>
</organism>
<dbReference type="Gene3D" id="1.10.3470.10">
    <property type="entry name" value="ABC transporter involved in vitamin B12 uptake, BtuC"/>
    <property type="match status" value="1"/>
</dbReference>
<feature type="transmembrane region" description="Helical" evidence="8">
    <location>
        <begin position="210"/>
        <end position="229"/>
    </location>
</feature>
<protein>
    <submittedName>
        <fullName evidence="9">Iron complex transport system permease protein</fullName>
    </submittedName>
</protein>
<dbReference type="GO" id="GO:0005886">
    <property type="term" value="C:plasma membrane"/>
    <property type="evidence" value="ECO:0007669"/>
    <property type="project" value="UniProtKB-SubCell"/>
</dbReference>
<evidence type="ECO:0000313" key="10">
    <source>
        <dbReference type="Proteomes" id="UP000238157"/>
    </source>
</evidence>
<keyword evidence="5 8" id="KW-0812">Transmembrane</keyword>
<keyword evidence="6 8" id="KW-1133">Transmembrane helix</keyword>
<gene>
    <name evidence="9" type="ORF">CLW00_11822</name>
</gene>
<name>A0A2T0WD52_9BACT</name>
<feature type="transmembrane region" description="Helical" evidence="8">
    <location>
        <begin position="136"/>
        <end position="154"/>
    </location>
</feature>
<feature type="transmembrane region" description="Helical" evidence="8">
    <location>
        <begin position="166"/>
        <end position="190"/>
    </location>
</feature>
<reference evidence="9 10" key="1">
    <citation type="submission" date="2018-03" db="EMBL/GenBank/DDBJ databases">
        <title>Genomic Encyclopedia of Archaeal and Bacterial Type Strains, Phase II (KMG-II): from individual species to whole genera.</title>
        <authorList>
            <person name="Goeker M."/>
        </authorList>
    </citation>
    <scope>NUCLEOTIDE SEQUENCE [LARGE SCALE GENOMIC DNA]</scope>
    <source>
        <strain evidence="9 10">DSM 27929</strain>
    </source>
</reference>
<keyword evidence="7 8" id="KW-0472">Membrane</keyword>
<keyword evidence="10" id="KW-1185">Reference proteome</keyword>
<dbReference type="RefSeq" id="WP_106135461.1">
    <property type="nucleotide sequence ID" value="NZ_PVTR01000018.1"/>
</dbReference>
<keyword evidence="3" id="KW-0813">Transport</keyword>
<keyword evidence="4" id="KW-1003">Cell membrane</keyword>
<evidence type="ECO:0000256" key="8">
    <source>
        <dbReference type="SAM" id="Phobius"/>
    </source>
</evidence>
<evidence type="ECO:0000256" key="3">
    <source>
        <dbReference type="ARBA" id="ARBA00022448"/>
    </source>
</evidence>
<dbReference type="AlphaFoldDB" id="A0A2T0WD52"/>
<evidence type="ECO:0000256" key="7">
    <source>
        <dbReference type="ARBA" id="ARBA00023136"/>
    </source>
</evidence>
<comment type="subcellular location">
    <subcellularLocation>
        <location evidence="1">Cell membrane</location>
        <topology evidence="1">Multi-pass membrane protein</topology>
    </subcellularLocation>
</comment>
<dbReference type="InterPro" id="IPR000522">
    <property type="entry name" value="ABC_transptr_permease_BtuC"/>
</dbReference>
<feature type="transmembrane region" description="Helical" evidence="8">
    <location>
        <begin position="76"/>
        <end position="97"/>
    </location>
</feature>
<dbReference type="Pfam" id="PF01032">
    <property type="entry name" value="FecCD"/>
    <property type="match status" value="1"/>
</dbReference>
<feature type="transmembrane region" description="Helical" evidence="8">
    <location>
        <begin position="109"/>
        <end position="130"/>
    </location>
</feature>
<evidence type="ECO:0000256" key="1">
    <source>
        <dbReference type="ARBA" id="ARBA00004651"/>
    </source>
</evidence>
<accession>A0A2T0WD52</accession>
<evidence type="ECO:0000256" key="6">
    <source>
        <dbReference type="ARBA" id="ARBA00022989"/>
    </source>
</evidence>
<dbReference type="PANTHER" id="PTHR30472">
    <property type="entry name" value="FERRIC ENTEROBACTIN TRANSPORT SYSTEM PERMEASE PROTEIN"/>
    <property type="match status" value="1"/>
</dbReference>
<evidence type="ECO:0000256" key="2">
    <source>
        <dbReference type="ARBA" id="ARBA00007935"/>
    </source>
</evidence>
<dbReference type="SUPFAM" id="SSF81345">
    <property type="entry name" value="ABC transporter involved in vitamin B12 uptake, BtuC"/>
    <property type="match status" value="1"/>
</dbReference>
<evidence type="ECO:0000256" key="4">
    <source>
        <dbReference type="ARBA" id="ARBA00022475"/>
    </source>
</evidence>
<dbReference type="PANTHER" id="PTHR30472:SF25">
    <property type="entry name" value="ABC TRANSPORTER PERMEASE PROTEIN MJ0876-RELATED"/>
    <property type="match status" value="1"/>
</dbReference>
<feature type="transmembrane region" description="Helical" evidence="8">
    <location>
        <begin position="257"/>
        <end position="286"/>
    </location>
</feature>
<dbReference type="GO" id="GO:0022857">
    <property type="term" value="F:transmembrane transporter activity"/>
    <property type="evidence" value="ECO:0007669"/>
    <property type="project" value="InterPro"/>
</dbReference>
<dbReference type="Proteomes" id="UP000238157">
    <property type="component" value="Unassembled WGS sequence"/>
</dbReference>
<comment type="similarity">
    <text evidence="2">Belongs to the binding-protein-dependent transport system permease family. FecCD subfamily.</text>
</comment>
<evidence type="ECO:0000256" key="5">
    <source>
        <dbReference type="ARBA" id="ARBA00022692"/>
    </source>
</evidence>
<sequence length="353" mass="37378">MSLQTLTYHKEKKQMKVLVSLSVLLLAVILIALSVGAFGIPMTSIFSMIADGMGISTGSYTQQELRVLTNIRLPRVLLAMLVGGGLGLSGAALQGLFRNPLVEPGLIGVSSGGALFAVIYIVFGASMPLMSSLGKIGLPLFAFLGGLINTFLVYKLASQSGKTDISLLILAGVALNALCGALIGLVIFYADDAALRNFTFWSLGDIGGANWQKVGISFCFLLIPVGMILSQFRSLNALAIGENEAFHMGVNVQLVKYILLFASALIVGTAVSLTGTIGFVGLIVPHLIRLLYGADHKLVLPGSFLLGAILLSVADILARTLMMPAELPIGIITAIIGAPFFIWLIINFKNIRR</sequence>
<dbReference type="FunFam" id="1.10.3470.10:FF:000001">
    <property type="entry name" value="Vitamin B12 ABC transporter permease BtuC"/>
    <property type="match status" value="1"/>
</dbReference>
<dbReference type="GO" id="GO:0033214">
    <property type="term" value="P:siderophore-iron import into cell"/>
    <property type="evidence" value="ECO:0007669"/>
    <property type="project" value="TreeGrafter"/>
</dbReference>
<dbReference type="CDD" id="cd06550">
    <property type="entry name" value="TM_ABC_iron-siderophores_like"/>
    <property type="match status" value="1"/>
</dbReference>
<dbReference type="InterPro" id="IPR037294">
    <property type="entry name" value="ABC_BtuC-like"/>
</dbReference>
<evidence type="ECO:0000313" key="9">
    <source>
        <dbReference type="EMBL" id="PRY84639.1"/>
    </source>
</evidence>
<feature type="transmembrane region" description="Helical" evidence="8">
    <location>
        <begin position="298"/>
        <end position="318"/>
    </location>
</feature>
<feature type="transmembrane region" description="Helical" evidence="8">
    <location>
        <begin position="325"/>
        <end position="346"/>
    </location>
</feature>
<dbReference type="OrthoDB" id="9811721at2"/>
<dbReference type="EMBL" id="PVTR01000018">
    <property type="protein sequence ID" value="PRY84639.1"/>
    <property type="molecule type" value="Genomic_DNA"/>
</dbReference>
<proteinExistence type="inferred from homology"/>